<dbReference type="EMBL" id="RJVI01000002">
    <property type="protein sequence ID" value="ROR32475.1"/>
    <property type="molecule type" value="Genomic_DNA"/>
</dbReference>
<dbReference type="Proteomes" id="UP000276634">
    <property type="component" value="Unassembled WGS sequence"/>
</dbReference>
<dbReference type="PROSITE" id="PS51186">
    <property type="entry name" value="GNAT"/>
    <property type="match status" value="1"/>
</dbReference>
<dbReference type="GO" id="GO:0005840">
    <property type="term" value="C:ribosome"/>
    <property type="evidence" value="ECO:0007669"/>
    <property type="project" value="UniProtKB-KW"/>
</dbReference>
<proteinExistence type="predicted"/>
<evidence type="ECO:0000259" key="4">
    <source>
        <dbReference type="PROSITE" id="PS51186"/>
    </source>
</evidence>
<dbReference type="CDD" id="cd04301">
    <property type="entry name" value="NAT_SF"/>
    <property type="match status" value="1"/>
</dbReference>
<dbReference type="Pfam" id="PF00583">
    <property type="entry name" value="Acetyltransf_1"/>
    <property type="match status" value="1"/>
</dbReference>
<feature type="compositionally biased region" description="Acidic residues" evidence="3">
    <location>
        <begin position="18"/>
        <end position="27"/>
    </location>
</feature>
<dbReference type="Gene3D" id="3.40.630.30">
    <property type="match status" value="1"/>
</dbReference>
<keyword evidence="2" id="KW-0012">Acyltransferase</keyword>
<accession>A0A3N1Y0X4</accession>
<feature type="compositionally biased region" description="Polar residues" evidence="3">
    <location>
        <begin position="1"/>
        <end position="10"/>
    </location>
</feature>
<dbReference type="InterPro" id="IPR000182">
    <property type="entry name" value="GNAT_dom"/>
</dbReference>
<gene>
    <name evidence="5" type="ORF">EDC57_1677</name>
</gene>
<reference evidence="5 6" key="1">
    <citation type="submission" date="2018-11" db="EMBL/GenBank/DDBJ databases">
        <title>Genomic Encyclopedia of Type Strains, Phase IV (KMG-IV): sequencing the most valuable type-strain genomes for metagenomic binning, comparative biology and taxonomic classification.</title>
        <authorList>
            <person name="Goeker M."/>
        </authorList>
    </citation>
    <scope>NUCLEOTIDE SEQUENCE [LARGE SCALE GENOMIC DNA]</scope>
    <source>
        <strain evidence="5 6">DSM 100275</strain>
    </source>
</reference>
<keyword evidence="5" id="KW-0689">Ribosomal protein</keyword>
<dbReference type="GO" id="GO:0016747">
    <property type="term" value="F:acyltransferase activity, transferring groups other than amino-acyl groups"/>
    <property type="evidence" value="ECO:0007669"/>
    <property type="project" value="InterPro"/>
</dbReference>
<evidence type="ECO:0000256" key="3">
    <source>
        <dbReference type="SAM" id="MobiDB-lite"/>
    </source>
</evidence>
<dbReference type="InterPro" id="IPR050832">
    <property type="entry name" value="Bact_Acetyltransf"/>
</dbReference>
<keyword evidence="5" id="KW-0687">Ribonucleoprotein</keyword>
<sequence length="180" mass="19827">MANGGSTTQEMLGRFEGEPDYSDPSGDDFEALARDRIPVRTLRAEDLPALVRIDRRITGCDRSAYYRRKVREALDESGVRVSLVAEQEGEIAGFVMARVDYGEFGRTDTAAVIDTLGVDPAYVRRGVGYALLSQLLANLAALRVETVRTEIAWNERALGAFLERCGFAPGQRLALTKRLA</sequence>
<organism evidence="5 6">
    <name type="scientific">Inmirania thermothiophila</name>
    <dbReference type="NCBI Taxonomy" id="1750597"/>
    <lineage>
        <taxon>Bacteria</taxon>
        <taxon>Pseudomonadati</taxon>
        <taxon>Pseudomonadota</taxon>
        <taxon>Gammaproteobacteria</taxon>
        <taxon>Chromatiales</taxon>
        <taxon>Ectothiorhodospiraceae</taxon>
        <taxon>Inmirania</taxon>
    </lineage>
</organism>
<evidence type="ECO:0000313" key="5">
    <source>
        <dbReference type="EMBL" id="ROR32475.1"/>
    </source>
</evidence>
<keyword evidence="1" id="KW-0808">Transferase</keyword>
<keyword evidence="6" id="KW-1185">Reference proteome</keyword>
<protein>
    <submittedName>
        <fullName evidence="5">Ribosomal protein S18 acetylase RimI-like enzyme</fullName>
    </submittedName>
</protein>
<feature type="domain" description="N-acetyltransferase" evidence="4">
    <location>
        <begin position="37"/>
        <end position="180"/>
    </location>
</feature>
<dbReference type="AlphaFoldDB" id="A0A3N1Y0X4"/>
<feature type="region of interest" description="Disordered" evidence="3">
    <location>
        <begin position="1"/>
        <end position="27"/>
    </location>
</feature>
<name>A0A3N1Y0X4_9GAMM</name>
<evidence type="ECO:0000256" key="2">
    <source>
        <dbReference type="ARBA" id="ARBA00023315"/>
    </source>
</evidence>
<dbReference type="RefSeq" id="WP_211331937.1">
    <property type="nucleotide sequence ID" value="NZ_RJVI01000002.1"/>
</dbReference>
<dbReference type="SUPFAM" id="SSF55729">
    <property type="entry name" value="Acyl-CoA N-acyltransferases (Nat)"/>
    <property type="match status" value="1"/>
</dbReference>
<evidence type="ECO:0000313" key="6">
    <source>
        <dbReference type="Proteomes" id="UP000276634"/>
    </source>
</evidence>
<dbReference type="PANTHER" id="PTHR43877">
    <property type="entry name" value="AMINOALKYLPHOSPHONATE N-ACETYLTRANSFERASE-RELATED-RELATED"/>
    <property type="match status" value="1"/>
</dbReference>
<evidence type="ECO:0000256" key="1">
    <source>
        <dbReference type="ARBA" id="ARBA00022679"/>
    </source>
</evidence>
<comment type="caution">
    <text evidence="5">The sequence shown here is derived from an EMBL/GenBank/DDBJ whole genome shotgun (WGS) entry which is preliminary data.</text>
</comment>
<dbReference type="InterPro" id="IPR016181">
    <property type="entry name" value="Acyl_CoA_acyltransferase"/>
</dbReference>